<dbReference type="InterPro" id="IPR050789">
    <property type="entry name" value="Diverse_Enzym_Activities"/>
</dbReference>
<dbReference type="InterPro" id="IPR001466">
    <property type="entry name" value="Beta-lactam-related"/>
</dbReference>
<evidence type="ECO:0000313" key="3">
    <source>
        <dbReference type="EMBL" id="PTQ11499.1"/>
    </source>
</evidence>
<keyword evidence="4" id="KW-1185">Reference proteome</keyword>
<dbReference type="InterPro" id="IPR012338">
    <property type="entry name" value="Beta-lactam/transpept-like"/>
</dbReference>
<dbReference type="SUPFAM" id="SSF56601">
    <property type="entry name" value="beta-lactamase/transpeptidase-like"/>
    <property type="match status" value="1"/>
</dbReference>
<evidence type="ECO:0000259" key="2">
    <source>
        <dbReference type="Pfam" id="PF00144"/>
    </source>
</evidence>
<dbReference type="PANTHER" id="PTHR43283:SF14">
    <property type="entry name" value="BLL8153 PROTEIN"/>
    <property type="match status" value="1"/>
</dbReference>
<proteinExistence type="predicted"/>
<dbReference type="AlphaFoldDB" id="A0A2T5FY89"/>
<feature type="domain" description="Beta-lactamase-related" evidence="2">
    <location>
        <begin position="114"/>
        <end position="394"/>
    </location>
</feature>
<name>A0A2T5FY89_9SPHN</name>
<dbReference type="PANTHER" id="PTHR43283">
    <property type="entry name" value="BETA-LACTAMASE-RELATED"/>
    <property type="match status" value="1"/>
</dbReference>
<feature type="signal peptide" evidence="1">
    <location>
        <begin position="1"/>
        <end position="28"/>
    </location>
</feature>
<protein>
    <submittedName>
        <fullName evidence="3">Serine hydrolase</fullName>
    </submittedName>
</protein>
<sequence length="414" mass="45087">MGRLWSPPMLRSAPALLTILAIASAAPAQLSAAQSPTRLDGLTVRAMYEGAYKPDMVVANFSHMERLAPSVSVSRGTAPAGILPQAARRITTLRFALGARSYDLNDYLALNRVAGLIVLKDGKIAYEDYELGARPDTLWASFSMAKSITSTLVAVALRDGYIKSLDDPVTRYLPALRGSAYEGVSVRHLLQMSSGVAWNEVHADPTSDRRRLLEAQIAGQPGAELRYMATLRRAAPPGTRWNYNTGETYLVGDVVRAAVGRPLAAYLSEKIWSKLGMERDAGWWLQTDGVETGGGGFSATLRDYARFGLFVLDGGRIEGQQIVPGSWFAEATIPARSTGQPRDLAYGYQWWLYPHMADPIHSGAFMASGIFGQTMYLNPRERLVIVVLSARSKPVTTTVIPDSSFFAAVARALR</sequence>
<dbReference type="Gene3D" id="3.40.710.10">
    <property type="entry name" value="DD-peptidase/beta-lactamase superfamily"/>
    <property type="match status" value="1"/>
</dbReference>
<dbReference type="GO" id="GO:0016787">
    <property type="term" value="F:hydrolase activity"/>
    <property type="evidence" value="ECO:0007669"/>
    <property type="project" value="UniProtKB-KW"/>
</dbReference>
<dbReference type="Proteomes" id="UP000244162">
    <property type="component" value="Unassembled WGS sequence"/>
</dbReference>
<keyword evidence="3" id="KW-0378">Hydrolase</keyword>
<dbReference type="Pfam" id="PF00144">
    <property type="entry name" value="Beta-lactamase"/>
    <property type="match status" value="1"/>
</dbReference>
<comment type="caution">
    <text evidence="3">The sequence shown here is derived from an EMBL/GenBank/DDBJ whole genome shotgun (WGS) entry which is preliminary data.</text>
</comment>
<dbReference type="EMBL" id="NWBU01000007">
    <property type="protein sequence ID" value="PTQ11499.1"/>
    <property type="molecule type" value="Genomic_DNA"/>
</dbReference>
<accession>A0A2T5FY89</accession>
<organism evidence="3 4">
    <name type="scientific">Sphingomonas oleivorans</name>
    <dbReference type="NCBI Taxonomy" id="1735121"/>
    <lineage>
        <taxon>Bacteria</taxon>
        <taxon>Pseudomonadati</taxon>
        <taxon>Pseudomonadota</taxon>
        <taxon>Alphaproteobacteria</taxon>
        <taxon>Sphingomonadales</taxon>
        <taxon>Sphingomonadaceae</taxon>
        <taxon>Sphingomonas</taxon>
    </lineage>
</organism>
<feature type="chain" id="PRO_5015563947" evidence="1">
    <location>
        <begin position="29"/>
        <end position="414"/>
    </location>
</feature>
<evidence type="ECO:0000313" key="4">
    <source>
        <dbReference type="Proteomes" id="UP000244162"/>
    </source>
</evidence>
<gene>
    <name evidence="3" type="ORF">CLG96_08660</name>
</gene>
<reference evidence="3 4" key="1">
    <citation type="submission" date="2017-09" db="EMBL/GenBank/DDBJ databases">
        <title>Sphingomonas panjinensis sp.nov., isolated from oil-contaminated soil.</title>
        <authorList>
            <person name="Wang L."/>
            <person name="Chen L."/>
        </authorList>
    </citation>
    <scope>NUCLEOTIDE SEQUENCE [LARGE SCALE GENOMIC DNA]</scope>
    <source>
        <strain evidence="3 4">FW-11</strain>
    </source>
</reference>
<evidence type="ECO:0000256" key="1">
    <source>
        <dbReference type="SAM" id="SignalP"/>
    </source>
</evidence>
<keyword evidence="1" id="KW-0732">Signal</keyword>